<evidence type="ECO:0000256" key="1">
    <source>
        <dbReference type="ARBA" id="ARBA00000085"/>
    </source>
</evidence>
<feature type="domain" description="HPt" evidence="21">
    <location>
        <begin position="882"/>
        <end position="979"/>
    </location>
</feature>
<evidence type="ECO:0000259" key="21">
    <source>
        <dbReference type="PROSITE" id="PS50894"/>
    </source>
</evidence>
<dbReference type="InterPro" id="IPR004358">
    <property type="entry name" value="Sig_transdc_His_kin-like_C"/>
</dbReference>
<keyword evidence="13" id="KW-0902">Two-component regulatory system</keyword>
<dbReference type="InterPro" id="IPR011006">
    <property type="entry name" value="CheY-like_superfamily"/>
</dbReference>
<evidence type="ECO:0000259" key="19">
    <source>
        <dbReference type="PROSITE" id="PS50109"/>
    </source>
</evidence>
<dbReference type="FunFam" id="3.30.565.10:FF:000010">
    <property type="entry name" value="Sensor histidine kinase RcsC"/>
    <property type="match status" value="1"/>
</dbReference>
<dbReference type="Pfam" id="PF10442">
    <property type="entry name" value="FIST_C"/>
    <property type="match status" value="1"/>
</dbReference>
<evidence type="ECO:0000256" key="5">
    <source>
        <dbReference type="ARBA" id="ARBA00018672"/>
    </source>
</evidence>
<dbReference type="CDD" id="cd00082">
    <property type="entry name" value="HisKA"/>
    <property type="match status" value="1"/>
</dbReference>
<dbReference type="GO" id="GO:0005886">
    <property type="term" value="C:plasma membrane"/>
    <property type="evidence" value="ECO:0007669"/>
    <property type="project" value="UniProtKB-SubCell"/>
</dbReference>
<dbReference type="InterPro" id="IPR008207">
    <property type="entry name" value="Sig_transdc_His_kin_Hpt_dom"/>
</dbReference>
<evidence type="ECO:0000256" key="15">
    <source>
        <dbReference type="ARBA" id="ARBA00024867"/>
    </source>
</evidence>
<gene>
    <name evidence="22" type="ORF">EubceDRAFT1_1369</name>
</gene>
<dbReference type="GO" id="GO:0005524">
    <property type="term" value="F:ATP binding"/>
    <property type="evidence" value="ECO:0007669"/>
    <property type="project" value="UniProtKB-KW"/>
</dbReference>
<evidence type="ECO:0000256" key="11">
    <source>
        <dbReference type="ARBA" id="ARBA00022840"/>
    </source>
</evidence>
<dbReference type="eggNOG" id="COG0642">
    <property type="taxonomic scope" value="Bacteria"/>
</dbReference>
<dbReference type="HOGENOM" id="CLU_289467_0_0_9"/>
<keyword evidence="7 18" id="KW-0597">Phosphoprotein</keyword>
<keyword evidence="23" id="KW-1185">Reference proteome</keyword>
<dbReference type="PANTHER" id="PTHR45339">
    <property type="entry name" value="HYBRID SIGNAL TRANSDUCTION HISTIDINE KINASE J"/>
    <property type="match status" value="1"/>
</dbReference>
<dbReference type="STRING" id="633697.EubceDRAFT1_1369"/>
<dbReference type="InterPro" id="IPR003661">
    <property type="entry name" value="HisK_dim/P_dom"/>
</dbReference>
<dbReference type="Gene3D" id="3.40.50.2300">
    <property type="match status" value="1"/>
</dbReference>
<dbReference type="Gene3D" id="3.30.565.10">
    <property type="entry name" value="Histidine kinase-like ATPase, C-terminal domain"/>
    <property type="match status" value="1"/>
</dbReference>
<dbReference type="PROSITE" id="PS50110">
    <property type="entry name" value="RESPONSE_REGULATORY"/>
    <property type="match status" value="1"/>
</dbReference>
<dbReference type="InterPro" id="IPR019494">
    <property type="entry name" value="FIST_C"/>
</dbReference>
<dbReference type="SUPFAM" id="SSF55874">
    <property type="entry name" value="ATPase domain of HSP90 chaperone/DNA topoisomerase II/histidine kinase"/>
    <property type="match status" value="1"/>
</dbReference>
<evidence type="ECO:0000256" key="14">
    <source>
        <dbReference type="ARBA" id="ARBA00023136"/>
    </source>
</evidence>
<dbReference type="InterPro" id="IPR005467">
    <property type="entry name" value="His_kinase_dom"/>
</dbReference>
<dbReference type="Gene3D" id="1.10.287.130">
    <property type="match status" value="1"/>
</dbReference>
<dbReference type="Proteomes" id="UP000005753">
    <property type="component" value="Chromosome"/>
</dbReference>
<dbReference type="InterPro" id="IPR036097">
    <property type="entry name" value="HisK_dim/P_sf"/>
</dbReference>
<evidence type="ECO:0000256" key="18">
    <source>
        <dbReference type="PROSITE-ProRule" id="PRU00169"/>
    </source>
</evidence>
<evidence type="ECO:0000256" key="12">
    <source>
        <dbReference type="ARBA" id="ARBA00022989"/>
    </source>
</evidence>
<dbReference type="CDD" id="cd17546">
    <property type="entry name" value="REC_hyHK_CKI1_RcsC-like"/>
    <property type="match status" value="1"/>
</dbReference>
<dbReference type="InterPro" id="IPR013702">
    <property type="entry name" value="FIST_domain_N"/>
</dbReference>
<dbReference type="InterPro" id="IPR036890">
    <property type="entry name" value="HATPase_C_sf"/>
</dbReference>
<keyword evidence="11" id="KW-0067">ATP-binding</keyword>
<comment type="subcellular location">
    <subcellularLocation>
        <location evidence="2">Cell membrane</location>
        <topology evidence="2">Multi-pass membrane protein</topology>
    </subcellularLocation>
</comment>
<dbReference type="AlphaFoldDB" id="I5ATQ7"/>
<dbReference type="SMART" id="SM00388">
    <property type="entry name" value="HisKA"/>
    <property type="match status" value="1"/>
</dbReference>
<dbReference type="Pfam" id="PF00072">
    <property type="entry name" value="Response_reg"/>
    <property type="match status" value="1"/>
</dbReference>
<feature type="domain" description="Response regulatory" evidence="20">
    <location>
        <begin position="708"/>
        <end position="826"/>
    </location>
</feature>
<keyword evidence="6" id="KW-1003">Cell membrane</keyword>
<reference evidence="22 23" key="2">
    <citation type="submission" date="2012-02" db="EMBL/GenBank/DDBJ databases">
        <title>Improved High-Quality Draft sequence of Eubacterium cellulosolvens 6.</title>
        <authorList>
            <consortium name="US DOE Joint Genome Institute"/>
            <person name="Lucas S."/>
            <person name="Han J."/>
            <person name="Lapidus A."/>
            <person name="Cheng J.-F."/>
            <person name="Goodwin L."/>
            <person name="Pitluck S."/>
            <person name="Peters L."/>
            <person name="Mikhailova N."/>
            <person name="Gu W."/>
            <person name="Detter J.C."/>
            <person name="Han C."/>
            <person name="Tapia R."/>
            <person name="Land M."/>
            <person name="Hauser L."/>
            <person name="Kyrpides N."/>
            <person name="Ivanova N."/>
            <person name="Pagani I."/>
            <person name="Johnson E."/>
            <person name="Mukhopadhyay B."/>
            <person name="Anderson I."/>
            <person name="Woyke T."/>
        </authorList>
    </citation>
    <scope>NUCLEOTIDE SEQUENCE [LARGE SCALE GENOMIC DNA]</scope>
    <source>
        <strain evidence="22 23">6</strain>
    </source>
</reference>
<evidence type="ECO:0000259" key="20">
    <source>
        <dbReference type="PROSITE" id="PS50110"/>
    </source>
</evidence>
<evidence type="ECO:0000256" key="6">
    <source>
        <dbReference type="ARBA" id="ARBA00022475"/>
    </source>
</evidence>
<comment type="function">
    <text evidence="15">May play the central regulatory role in sporulation. It may be an element of the effector pathway responsible for the activation of sporulation genes in response to nutritional stress. Spo0A may act in concert with spo0H (a sigma factor) to control the expression of some genes that are critical to the sporulation process.</text>
</comment>
<evidence type="ECO:0000256" key="17">
    <source>
        <dbReference type="PROSITE-ProRule" id="PRU00110"/>
    </source>
</evidence>
<evidence type="ECO:0000256" key="3">
    <source>
        <dbReference type="ARBA" id="ARBA00006402"/>
    </source>
</evidence>
<evidence type="ECO:0000313" key="22">
    <source>
        <dbReference type="EMBL" id="EIM57180.1"/>
    </source>
</evidence>
<evidence type="ECO:0000313" key="23">
    <source>
        <dbReference type="Proteomes" id="UP000005753"/>
    </source>
</evidence>
<evidence type="ECO:0000256" key="16">
    <source>
        <dbReference type="ARBA" id="ARBA00074306"/>
    </source>
</evidence>
<keyword evidence="14" id="KW-0472">Membrane</keyword>
<name>I5ATQ7_EUBC6</name>
<dbReference type="EMBL" id="CM001487">
    <property type="protein sequence ID" value="EIM57180.1"/>
    <property type="molecule type" value="Genomic_DNA"/>
</dbReference>
<dbReference type="SUPFAM" id="SSF47384">
    <property type="entry name" value="Homodimeric domain of signal transducing histidine kinase"/>
    <property type="match status" value="1"/>
</dbReference>
<proteinExistence type="inferred from homology"/>
<dbReference type="PANTHER" id="PTHR45339:SF1">
    <property type="entry name" value="HYBRID SIGNAL TRANSDUCTION HISTIDINE KINASE J"/>
    <property type="match status" value="1"/>
</dbReference>
<feature type="domain" description="Histidine kinase" evidence="19">
    <location>
        <begin position="443"/>
        <end position="676"/>
    </location>
</feature>
<dbReference type="SMART" id="SM00448">
    <property type="entry name" value="REC"/>
    <property type="match status" value="1"/>
</dbReference>
<reference evidence="22 23" key="1">
    <citation type="submission" date="2010-08" db="EMBL/GenBank/DDBJ databases">
        <authorList>
            <consortium name="US DOE Joint Genome Institute (JGI-PGF)"/>
            <person name="Lucas S."/>
            <person name="Copeland A."/>
            <person name="Lapidus A."/>
            <person name="Cheng J.-F."/>
            <person name="Bruce D."/>
            <person name="Goodwin L."/>
            <person name="Pitluck S."/>
            <person name="Land M.L."/>
            <person name="Hauser L."/>
            <person name="Chang Y.-J."/>
            <person name="Anderson I.J."/>
            <person name="Johnson E."/>
            <person name="Mulhopadhyay B."/>
            <person name="Kyrpides N."/>
            <person name="Woyke T.J."/>
        </authorList>
    </citation>
    <scope>NUCLEOTIDE SEQUENCE [LARGE SCALE GENOMIC DNA]</scope>
    <source>
        <strain evidence="22 23">6</strain>
    </source>
</reference>
<evidence type="ECO:0000256" key="8">
    <source>
        <dbReference type="ARBA" id="ARBA00022692"/>
    </source>
</evidence>
<keyword evidence="8" id="KW-0812">Transmembrane</keyword>
<dbReference type="PRINTS" id="PR00344">
    <property type="entry name" value="BCTRLSENSOR"/>
</dbReference>
<sequence length="1059" mass="120713">MIQKTYIVHDEKDVYEIMNNVGLETMYYEAKSSMVVVYTNRVPKQLISQVIKILRKAYPKMIVTGISQYGRDKKNDQLGAKISFLFFESSDSTVFEYDFDEVTQEEATRDLREKLMGIPNLRGVQLFTHGRRMEISRFINELTEGFDEDVAFFGTKASQYLQDLFAGITPYLIGTNRVIDRGVLAVAYSGEDLDLMLDYRLGWKVLGRGVKAHVDSNRERPLGDTSLVKLDDLPAVGLYEKYLGIENTKNFLSNINEFPLILQRDGIQIVRVPFWNDEDGTLYFYGDIYENEELQLGYGSIKELIQEADKGSKIVNQFEPQCVFVFRCASREGLLGSYEAEEIKLYLRTCIGLLANTSSGEFYRWKGVGGVFSGAVVAVAMREGPKQAAVKGDLFPVPLSSGEEMLSLTERLTNYLTTSTAELNDMALKAQAANAAKTTFLSNMSHEIRTPITAILGMDDLILREELSPKVREYAINIHEAGNTLLSLVNDVLDFSKIEAGKMEPVNEQFDFPALLDDLDNMFRHRINAKGLRFDLQVDPRIPMSLVGDGFRLKQVLINILSNAVKYTDTGEISFRCVLRGEKSMAELAALSEEELPEVVLHFVIKDTGHGIRREDRERLFESFERLDLKHTRTIQGSGLGLNIVRKLLEMMGGELQLKSSYGVGSIFYFDIPLKRASMESIGKYALHSRRKTEDTEYHESFHAPKASLLVVDDAMMNLMVIRELLKETGMHIDTASGGAEALAWMKQYTYDLVILDYQMPDMDGIETLQEIRKLAPDYCRTVPAICLTANAVEGAREQYIKAGFDDYVTKPIRPYLLEQVVMKYLPADKVEKVEAMDGEAKKKDGNRFIDSIQETSTISFPSWVFQIDEINVFSAISFCGSPEMFFASLQMFMKDSEALLSDLETLQKNRDGEAFAFHMHKLKSNSRLIGFDSASRLAEFMELCHKRGEMENFWYHTTDIIDMIRTVREELLEIDRTHENAFCVENEENRGDDQPELSYEETIEQLREMVDSFDYDSAAKMTENLEKVSVKPEELEFARRFREALDDFNWDSMQALMK</sequence>
<dbReference type="CDD" id="cd16922">
    <property type="entry name" value="HATPase_EvgS-ArcB-TorS-like"/>
    <property type="match status" value="1"/>
</dbReference>
<evidence type="ECO:0000256" key="2">
    <source>
        <dbReference type="ARBA" id="ARBA00004651"/>
    </source>
</evidence>
<evidence type="ECO:0000256" key="7">
    <source>
        <dbReference type="ARBA" id="ARBA00022553"/>
    </source>
</evidence>
<dbReference type="SUPFAM" id="SSF52172">
    <property type="entry name" value="CheY-like"/>
    <property type="match status" value="1"/>
</dbReference>
<evidence type="ECO:0000256" key="9">
    <source>
        <dbReference type="ARBA" id="ARBA00022741"/>
    </source>
</evidence>
<keyword evidence="12" id="KW-1133">Transmembrane helix</keyword>
<dbReference type="InterPro" id="IPR003594">
    <property type="entry name" value="HATPase_dom"/>
</dbReference>
<dbReference type="PROSITE" id="PS50894">
    <property type="entry name" value="HPT"/>
    <property type="match status" value="1"/>
</dbReference>
<dbReference type="PROSITE" id="PS50109">
    <property type="entry name" value="HIS_KIN"/>
    <property type="match status" value="1"/>
</dbReference>
<dbReference type="Pfam" id="PF02518">
    <property type="entry name" value="HATPase_c"/>
    <property type="match status" value="1"/>
</dbReference>
<dbReference type="Pfam" id="PF08495">
    <property type="entry name" value="FIST"/>
    <property type="match status" value="1"/>
</dbReference>
<keyword evidence="10 22" id="KW-0808">Transferase</keyword>
<feature type="modified residue" description="Phosphohistidine" evidence="17">
    <location>
        <position position="921"/>
    </location>
</feature>
<dbReference type="EC" id="2.7.13.3" evidence="4"/>
<dbReference type="InterPro" id="IPR036641">
    <property type="entry name" value="HPT_dom_sf"/>
</dbReference>
<keyword evidence="9" id="KW-0547">Nucleotide-binding</keyword>
<evidence type="ECO:0000256" key="10">
    <source>
        <dbReference type="ARBA" id="ARBA00022777"/>
    </source>
</evidence>
<feature type="modified residue" description="4-aspartylphosphate" evidence="18">
    <location>
        <position position="757"/>
    </location>
</feature>
<organism evidence="22 23">
    <name type="scientific">Eubacterium cellulosolvens (strain ATCC 43171 / JCM 9499 / 6)</name>
    <name type="common">Cillobacterium cellulosolvens</name>
    <dbReference type="NCBI Taxonomy" id="633697"/>
    <lineage>
        <taxon>Bacteria</taxon>
        <taxon>Bacillati</taxon>
        <taxon>Bacillota</taxon>
        <taxon>Clostridia</taxon>
        <taxon>Eubacteriales</taxon>
        <taxon>Eubacteriaceae</taxon>
        <taxon>Eubacterium</taxon>
    </lineage>
</organism>
<dbReference type="Pfam" id="PF00512">
    <property type="entry name" value="HisKA"/>
    <property type="match status" value="1"/>
</dbReference>
<dbReference type="SMART" id="SM00387">
    <property type="entry name" value="HATPase_c"/>
    <property type="match status" value="1"/>
</dbReference>
<protein>
    <recommendedName>
        <fullName evidence="16">Circadian input-output histidine kinase CikA</fullName>
        <ecNumber evidence="4">2.7.13.3</ecNumber>
    </recommendedName>
    <alternativeName>
        <fullName evidence="5">Stage 0 sporulation protein A homolog</fullName>
    </alternativeName>
</protein>
<evidence type="ECO:0000256" key="4">
    <source>
        <dbReference type="ARBA" id="ARBA00012438"/>
    </source>
</evidence>
<dbReference type="InterPro" id="IPR001789">
    <property type="entry name" value="Sig_transdc_resp-reg_receiver"/>
</dbReference>
<dbReference type="SUPFAM" id="SSF47226">
    <property type="entry name" value="Histidine-containing phosphotransfer domain, HPT domain"/>
    <property type="match status" value="1"/>
</dbReference>
<accession>I5ATQ7</accession>
<dbReference type="GO" id="GO:0000155">
    <property type="term" value="F:phosphorelay sensor kinase activity"/>
    <property type="evidence" value="ECO:0007669"/>
    <property type="project" value="InterPro"/>
</dbReference>
<dbReference type="SMART" id="SM01204">
    <property type="entry name" value="FIST_C"/>
    <property type="match status" value="1"/>
</dbReference>
<dbReference type="Gene3D" id="1.20.120.160">
    <property type="entry name" value="HPT domain"/>
    <property type="match status" value="1"/>
</dbReference>
<comment type="catalytic activity">
    <reaction evidence="1">
        <text>ATP + protein L-histidine = ADP + protein N-phospho-L-histidine.</text>
        <dbReference type="EC" id="2.7.13.3"/>
    </reaction>
</comment>
<keyword evidence="10 22" id="KW-0418">Kinase</keyword>
<evidence type="ECO:0000256" key="13">
    <source>
        <dbReference type="ARBA" id="ARBA00023012"/>
    </source>
</evidence>
<comment type="similarity">
    <text evidence="3">In the N-terminal section; belongs to the phytochrome family.</text>
</comment>
<dbReference type="Pfam" id="PF01627">
    <property type="entry name" value="Hpt"/>
    <property type="match status" value="1"/>
</dbReference>